<name>A0A6A6SPX0_9PLEO</name>
<reference evidence="2" key="1">
    <citation type="journal article" date="2020" name="Stud. Mycol.">
        <title>101 Dothideomycetes genomes: a test case for predicting lifestyles and emergence of pathogens.</title>
        <authorList>
            <person name="Haridas S."/>
            <person name="Albert R."/>
            <person name="Binder M."/>
            <person name="Bloem J."/>
            <person name="Labutti K."/>
            <person name="Salamov A."/>
            <person name="Andreopoulos B."/>
            <person name="Baker S."/>
            <person name="Barry K."/>
            <person name="Bills G."/>
            <person name="Bluhm B."/>
            <person name="Cannon C."/>
            <person name="Castanera R."/>
            <person name="Culley D."/>
            <person name="Daum C."/>
            <person name="Ezra D."/>
            <person name="Gonzalez J."/>
            <person name="Henrissat B."/>
            <person name="Kuo A."/>
            <person name="Liang C."/>
            <person name="Lipzen A."/>
            <person name="Lutzoni F."/>
            <person name="Magnuson J."/>
            <person name="Mondo S."/>
            <person name="Nolan M."/>
            <person name="Ohm R."/>
            <person name="Pangilinan J."/>
            <person name="Park H.-J."/>
            <person name="Ramirez L."/>
            <person name="Alfaro M."/>
            <person name="Sun H."/>
            <person name="Tritt A."/>
            <person name="Yoshinaga Y."/>
            <person name="Zwiers L.-H."/>
            <person name="Turgeon B."/>
            <person name="Goodwin S."/>
            <person name="Spatafora J."/>
            <person name="Crous P."/>
            <person name="Grigoriev I."/>
        </authorList>
    </citation>
    <scope>NUCLEOTIDE SEQUENCE</scope>
    <source>
        <strain evidence="2">CBS 122681</strain>
    </source>
</reference>
<keyword evidence="3" id="KW-1185">Reference proteome</keyword>
<evidence type="ECO:0000313" key="2">
    <source>
        <dbReference type="EMBL" id="KAF2649739.1"/>
    </source>
</evidence>
<feature type="compositionally biased region" description="Polar residues" evidence="1">
    <location>
        <begin position="1"/>
        <end position="24"/>
    </location>
</feature>
<feature type="compositionally biased region" description="Low complexity" evidence="1">
    <location>
        <begin position="234"/>
        <end position="247"/>
    </location>
</feature>
<dbReference type="EMBL" id="MU004480">
    <property type="protein sequence ID" value="KAF2649739.1"/>
    <property type="molecule type" value="Genomic_DNA"/>
</dbReference>
<proteinExistence type="predicted"/>
<dbReference type="Proteomes" id="UP000799324">
    <property type="component" value="Unassembled WGS sequence"/>
</dbReference>
<evidence type="ECO:0000256" key="1">
    <source>
        <dbReference type="SAM" id="MobiDB-lite"/>
    </source>
</evidence>
<sequence>MKSEPNKASASGHQSCCSQQSTPPKSHEASGRSSPGERTYQTTHAAEETSFPGLPQPKQPESSSTNCQEHDIFLSSNGQVCESPSFPINLSGWRLRWDSADGDIGRSFSVPFPYDQLKSLSDSELRELLDHALDIVNKDPQRFTKQSIDDLWESVDRIRDILRFRFIRNFTLSKSNEQQPERLDSSQIFVGSPRSRHMRPSKEPADPRNRADSSRAPSGSWSVPSPSRPPRGPPTSSRMFPARTSTIRRSSRVRLPLPEGVEAARGYGPVQLVSQSNRLSNRAHPDWAPDYFIFMGGKTIHWLFPLEQHEVHDLEIFQLEELLELLIRTIPATQVDASDIERDCLANAIDYVELFLEFRVRGRGVPTGELDPFIESQIYIAESPCIFSRLTYSLLERMSSQDLEIIMNRLGSERERLGHAKYPYVRALKRYEHRVLDVLDARENREREPAFSPPFSPTLSCSSLSSSNDSFPSAFPSGFYDSQMTEEIPARRSCPCAMRTCSDRDMRHDFEGRNSNPGASPRYSGRNSADAQGFDNRDTLFDAGFQHSPRGSRLASRWEDINSRLDEIEMDIEAIQKHMERAWKASPENEVAREDYNFLAREMELAQTEYGYLLNQLRDFH</sequence>
<accession>A0A6A6SPX0</accession>
<feature type="compositionally biased region" description="Basic and acidic residues" evidence="1">
    <location>
        <begin position="200"/>
        <end position="213"/>
    </location>
</feature>
<protein>
    <submittedName>
        <fullName evidence="2">Uncharacterized protein</fullName>
    </submittedName>
</protein>
<feature type="region of interest" description="Disordered" evidence="1">
    <location>
        <begin position="1"/>
        <end position="67"/>
    </location>
</feature>
<organism evidence="2 3">
    <name type="scientific">Lophiostoma macrostomum CBS 122681</name>
    <dbReference type="NCBI Taxonomy" id="1314788"/>
    <lineage>
        <taxon>Eukaryota</taxon>
        <taxon>Fungi</taxon>
        <taxon>Dikarya</taxon>
        <taxon>Ascomycota</taxon>
        <taxon>Pezizomycotina</taxon>
        <taxon>Dothideomycetes</taxon>
        <taxon>Pleosporomycetidae</taxon>
        <taxon>Pleosporales</taxon>
        <taxon>Lophiostomataceae</taxon>
        <taxon>Lophiostoma</taxon>
    </lineage>
</organism>
<evidence type="ECO:0000313" key="3">
    <source>
        <dbReference type="Proteomes" id="UP000799324"/>
    </source>
</evidence>
<dbReference type="AlphaFoldDB" id="A0A6A6SPX0"/>
<feature type="region of interest" description="Disordered" evidence="1">
    <location>
        <begin position="176"/>
        <end position="247"/>
    </location>
</feature>
<gene>
    <name evidence="2" type="ORF">K491DRAFT_683571</name>
</gene>
<feature type="region of interest" description="Disordered" evidence="1">
    <location>
        <begin position="506"/>
        <end position="550"/>
    </location>
</feature>